<dbReference type="Pfam" id="PF05362">
    <property type="entry name" value="Lon_C"/>
    <property type="match status" value="1"/>
</dbReference>
<comment type="caution">
    <text evidence="5">The sequence shown here is derived from an EMBL/GenBank/DDBJ whole genome shotgun (WGS) entry which is preliminary data.</text>
</comment>
<comment type="catalytic activity">
    <reaction evidence="1">
        <text>Hydrolysis of proteins in presence of ATP.</text>
        <dbReference type="EC" id="3.4.21.53"/>
    </reaction>
</comment>
<dbReference type="EC" id="3.4.21.53" evidence="1"/>
<accession>A0ABP7FYB5</accession>
<dbReference type="Gene3D" id="3.30.230.10">
    <property type="match status" value="1"/>
</dbReference>
<dbReference type="SMART" id="SM00228">
    <property type="entry name" value="PDZ"/>
    <property type="match status" value="1"/>
</dbReference>
<dbReference type="SUPFAM" id="SSF50156">
    <property type="entry name" value="PDZ domain-like"/>
    <property type="match status" value="1"/>
</dbReference>
<evidence type="ECO:0000313" key="5">
    <source>
        <dbReference type="EMBL" id="GAA3749234.1"/>
    </source>
</evidence>
<evidence type="ECO:0000256" key="1">
    <source>
        <dbReference type="PROSITE-ProRule" id="PRU01122"/>
    </source>
</evidence>
<evidence type="ECO:0000259" key="4">
    <source>
        <dbReference type="PROSITE" id="PS51786"/>
    </source>
</evidence>
<feature type="active site" evidence="1">
    <location>
        <position position="262"/>
    </location>
</feature>
<dbReference type="PROSITE" id="PS51786">
    <property type="entry name" value="LON_PROTEOLYTIC"/>
    <property type="match status" value="1"/>
</dbReference>
<protein>
    <recommendedName>
        <fullName evidence="1">endopeptidase La</fullName>
        <ecNumber evidence="1">3.4.21.53</ecNumber>
    </recommendedName>
</protein>
<dbReference type="Proteomes" id="UP001501004">
    <property type="component" value="Unassembled WGS sequence"/>
</dbReference>
<dbReference type="InterPro" id="IPR027065">
    <property type="entry name" value="Lon_Prtase"/>
</dbReference>
<feature type="transmembrane region" description="Helical" evidence="2">
    <location>
        <begin position="21"/>
        <end position="45"/>
    </location>
</feature>
<comment type="similarity">
    <text evidence="1">Belongs to the peptidase S16 family.</text>
</comment>
<dbReference type="RefSeq" id="WP_344757438.1">
    <property type="nucleotide sequence ID" value="NZ_BAABAE010000004.1"/>
</dbReference>
<dbReference type="PROSITE" id="PS50106">
    <property type="entry name" value="PDZ"/>
    <property type="match status" value="1"/>
</dbReference>
<organism evidence="5 6">
    <name type="scientific">Leifsonella bigeumensis</name>
    <dbReference type="NCBI Taxonomy" id="433643"/>
    <lineage>
        <taxon>Bacteria</taxon>
        <taxon>Bacillati</taxon>
        <taxon>Actinomycetota</taxon>
        <taxon>Actinomycetes</taxon>
        <taxon>Micrococcales</taxon>
        <taxon>Microbacteriaceae</taxon>
        <taxon>Leifsonella</taxon>
    </lineage>
</organism>
<feature type="domain" description="PDZ" evidence="3">
    <location>
        <begin position="134"/>
        <end position="216"/>
    </location>
</feature>
<dbReference type="InterPro" id="IPR001478">
    <property type="entry name" value="PDZ"/>
</dbReference>
<keyword evidence="1" id="KW-0645">Protease</keyword>
<dbReference type="EMBL" id="BAABAE010000004">
    <property type="protein sequence ID" value="GAA3749234.1"/>
    <property type="molecule type" value="Genomic_DNA"/>
</dbReference>
<keyword evidence="6" id="KW-1185">Reference proteome</keyword>
<dbReference type="InterPro" id="IPR014721">
    <property type="entry name" value="Ribsml_uS5_D2-typ_fold_subgr"/>
</dbReference>
<gene>
    <name evidence="5" type="ORF">GCM10022239_25700</name>
</gene>
<dbReference type="Pfam" id="PF13180">
    <property type="entry name" value="PDZ_2"/>
    <property type="match status" value="1"/>
</dbReference>
<dbReference type="SUPFAM" id="SSF54211">
    <property type="entry name" value="Ribosomal protein S5 domain 2-like"/>
    <property type="match status" value="1"/>
</dbReference>
<evidence type="ECO:0000256" key="2">
    <source>
        <dbReference type="SAM" id="Phobius"/>
    </source>
</evidence>
<keyword evidence="1" id="KW-0378">Hydrolase</keyword>
<evidence type="ECO:0000313" key="6">
    <source>
        <dbReference type="Proteomes" id="UP001501004"/>
    </source>
</evidence>
<keyword evidence="1" id="KW-0720">Serine protease</keyword>
<keyword evidence="2" id="KW-0812">Transmembrane</keyword>
<dbReference type="CDD" id="cd23081">
    <property type="entry name" value="cpPDZ_EcRseP-like"/>
    <property type="match status" value="1"/>
</dbReference>
<proteinExistence type="inferred from homology"/>
<dbReference type="InterPro" id="IPR008269">
    <property type="entry name" value="Lon_proteolytic"/>
</dbReference>
<name>A0ABP7FYB5_9MICO</name>
<keyword evidence="2" id="KW-1133">Transmembrane helix</keyword>
<dbReference type="InterPro" id="IPR020568">
    <property type="entry name" value="Ribosomal_Su5_D2-typ_SF"/>
</dbReference>
<feature type="active site" evidence="1">
    <location>
        <position position="307"/>
    </location>
</feature>
<dbReference type="InterPro" id="IPR036034">
    <property type="entry name" value="PDZ_sf"/>
</dbReference>
<evidence type="ECO:0000259" key="3">
    <source>
        <dbReference type="PROSITE" id="PS50106"/>
    </source>
</evidence>
<dbReference type="PANTHER" id="PTHR10046">
    <property type="entry name" value="ATP DEPENDENT LON PROTEASE FAMILY MEMBER"/>
    <property type="match status" value="1"/>
</dbReference>
<feature type="domain" description="Lon proteolytic" evidence="4">
    <location>
        <begin position="257"/>
        <end position="355"/>
    </location>
</feature>
<reference evidence="6" key="1">
    <citation type="journal article" date="2019" name="Int. J. Syst. Evol. Microbiol.">
        <title>The Global Catalogue of Microorganisms (GCM) 10K type strain sequencing project: providing services to taxonomists for standard genome sequencing and annotation.</title>
        <authorList>
            <consortium name="The Broad Institute Genomics Platform"/>
            <consortium name="The Broad Institute Genome Sequencing Center for Infectious Disease"/>
            <person name="Wu L."/>
            <person name="Ma J."/>
        </authorList>
    </citation>
    <scope>NUCLEOTIDE SEQUENCE [LARGE SCALE GENOMIC DNA]</scope>
    <source>
        <strain evidence="6">JCM 16949</strain>
    </source>
</reference>
<dbReference type="Gene3D" id="2.30.42.10">
    <property type="match status" value="1"/>
</dbReference>
<sequence length="370" mass="38472">MALFGIDDSEAPSGRGRSRRIGGWLFTVAILGVCLFALVPSPYVIDVPGPVFNTLGEVTIDGKKVPLIEIPGETTYPTDGALDLLTVSTVGDRGNTPTWFEVVTAWFDPSKAVLPLDSVYPPGYSVEQSNEDGRVMMANSQKDAIAAALTELGYDLPVTVTVGSLTENSPSDGILEPGDVILSVGGRSVVGVEDMRSVIAENGVGKPIEIEITRNGEPMTVSIVPELSDENPPAPIVGVYPAIDYDYPFEVKIQLQNVGGPSGGQMFALGIIDKLTPGELNGGERVAGTGTIDAAGKVGPIGGIRQKLYGALRAGATWFLAPKANCDEVVGHVPDGLHVVAVSTLEDSLAALTAIESGRETGSLPSCATG</sequence>
<keyword evidence="2" id="KW-0472">Membrane</keyword>